<dbReference type="EMBL" id="JAQQWM010000005">
    <property type="protein sequence ID" value="KAK8063786.1"/>
    <property type="molecule type" value="Genomic_DNA"/>
</dbReference>
<sequence>MATFDPFTRLVPELQLMVWKEALNNEAQARVVLVHRDSLRVIPSKCLMSQLMQVNHQARDLALRYYDIKLDVVKPTLARPIMDPQTWYWRREGFYANRGENTPEDWEKYVRHETHQDALETLTANEDDIHTKPKGCIYLSSDIDTFSLSFRRSLPGRVSYQGPFLTPTGLGLDDSCVTALAHPKISDILDPAAPKKHLAPQRCMSAKLPLPACRLIANVVYVPPPRYDEYLKPWPGKVYYSSTAVATLWMAHIFHKMRSPATGAKYRTLDDPRTDIIKRNEWDAAVLKILQEGADSFTFREWQSEAFPPKTNGWRIWKPFSPTESDPAPNRCPVVFSLWSRVAGALKLG</sequence>
<reference evidence="2 3" key="1">
    <citation type="submission" date="2023-01" db="EMBL/GenBank/DDBJ databases">
        <title>Analysis of 21 Apiospora genomes using comparative genomics revels a genus with tremendous synthesis potential of carbohydrate active enzymes and secondary metabolites.</title>
        <authorList>
            <person name="Sorensen T."/>
        </authorList>
    </citation>
    <scope>NUCLEOTIDE SEQUENCE [LARGE SCALE GENOMIC DNA]</scope>
    <source>
        <strain evidence="2 3">CBS 83171</strain>
    </source>
</reference>
<keyword evidence="3" id="KW-1185">Reference proteome</keyword>
<dbReference type="Pfam" id="PF20150">
    <property type="entry name" value="2EXR"/>
    <property type="match status" value="1"/>
</dbReference>
<evidence type="ECO:0000313" key="3">
    <source>
        <dbReference type="Proteomes" id="UP001446871"/>
    </source>
</evidence>
<evidence type="ECO:0000313" key="2">
    <source>
        <dbReference type="EMBL" id="KAK8063786.1"/>
    </source>
</evidence>
<evidence type="ECO:0000259" key="1">
    <source>
        <dbReference type="Pfam" id="PF20150"/>
    </source>
</evidence>
<feature type="domain" description="2EXR" evidence="1">
    <location>
        <begin position="4"/>
        <end position="72"/>
    </location>
</feature>
<accession>A0ABR1V0F6</accession>
<protein>
    <recommendedName>
        <fullName evidence="1">2EXR domain-containing protein</fullName>
    </recommendedName>
</protein>
<name>A0ABR1V0F6_9PEZI</name>
<proteinExistence type="predicted"/>
<dbReference type="InterPro" id="IPR045518">
    <property type="entry name" value="2EXR"/>
</dbReference>
<comment type="caution">
    <text evidence="2">The sequence shown here is derived from an EMBL/GenBank/DDBJ whole genome shotgun (WGS) entry which is preliminary data.</text>
</comment>
<dbReference type="Proteomes" id="UP001446871">
    <property type="component" value="Unassembled WGS sequence"/>
</dbReference>
<organism evidence="2 3">
    <name type="scientific">Apiospora saccharicola</name>
    <dbReference type="NCBI Taxonomy" id="335842"/>
    <lineage>
        <taxon>Eukaryota</taxon>
        <taxon>Fungi</taxon>
        <taxon>Dikarya</taxon>
        <taxon>Ascomycota</taxon>
        <taxon>Pezizomycotina</taxon>
        <taxon>Sordariomycetes</taxon>
        <taxon>Xylariomycetidae</taxon>
        <taxon>Amphisphaeriales</taxon>
        <taxon>Apiosporaceae</taxon>
        <taxon>Apiospora</taxon>
    </lineage>
</organism>
<gene>
    <name evidence="2" type="ORF">PG996_008438</name>
</gene>